<feature type="region of interest" description="Disordered" evidence="10">
    <location>
        <begin position="421"/>
        <end position="440"/>
    </location>
</feature>
<dbReference type="GO" id="GO:0031410">
    <property type="term" value="C:cytoplasmic vesicle"/>
    <property type="evidence" value="ECO:0007669"/>
    <property type="project" value="UniProtKB-SubCell"/>
</dbReference>
<gene>
    <name evidence="11" type="ORF">QYF61_020848</name>
</gene>
<keyword evidence="6" id="KW-0524">Neurogenesis</keyword>
<reference evidence="11 12" key="1">
    <citation type="journal article" date="2023" name="J. Hered.">
        <title>Chromosome-level genome of the wood stork (Mycteria americana) provides insight into avian chromosome evolution.</title>
        <authorList>
            <person name="Flamio R. Jr."/>
            <person name="Ramstad K.M."/>
        </authorList>
    </citation>
    <scope>NUCLEOTIDE SEQUENCE [LARGE SCALE GENOMIC DNA]</scope>
    <source>
        <strain evidence="11">JAX WOST 10</strain>
    </source>
</reference>
<evidence type="ECO:0000256" key="6">
    <source>
        <dbReference type="ARBA" id="ARBA00022902"/>
    </source>
</evidence>
<dbReference type="PANTHER" id="PTHR32274">
    <property type="entry name" value="NEDD4-BINDING PROTEIN 3"/>
    <property type="match status" value="1"/>
</dbReference>
<dbReference type="GO" id="GO:0030424">
    <property type="term" value="C:axon"/>
    <property type="evidence" value="ECO:0007669"/>
    <property type="project" value="UniProtKB-SubCell"/>
</dbReference>
<evidence type="ECO:0000256" key="10">
    <source>
        <dbReference type="SAM" id="MobiDB-lite"/>
    </source>
</evidence>
<evidence type="ECO:0000256" key="4">
    <source>
        <dbReference type="ARBA" id="ARBA00010640"/>
    </source>
</evidence>
<keyword evidence="5" id="KW-0217">Developmental protein</keyword>
<accession>A0AAN7RZT0</accession>
<evidence type="ECO:0000256" key="1">
    <source>
        <dbReference type="ARBA" id="ARBA00004279"/>
    </source>
</evidence>
<name>A0AAN7RZT0_MYCAM</name>
<evidence type="ECO:0000256" key="8">
    <source>
        <dbReference type="ARBA" id="ARBA00023273"/>
    </source>
</evidence>
<dbReference type="Pfam" id="PF06818">
    <property type="entry name" value="Fez1"/>
    <property type="match status" value="2"/>
</dbReference>
<keyword evidence="7" id="KW-0175">Coiled coil</keyword>
<feature type="region of interest" description="Disordered" evidence="10">
    <location>
        <begin position="99"/>
        <end position="129"/>
    </location>
</feature>
<dbReference type="GO" id="GO:0030425">
    <property type="term" value="C:dendrite"/>
    <property type="evidence" value="ECO:0007669"/>
    <property type="project" value="UniProtKB-SubCell"/>
</dbReference>
<feature type="region of interest" description="Disordered" evidence="10">
    <location>
        <begin position="650"/>
        <end position="671"/>
    </location>
</feature>
<dbReference type="InterPro" id="IPR033571">
    <property type="entry name" value="N4BP3"/>
</dbReference>
<evidence type="ECO:0000256" key="2">
    <source>
        <dbReference type="ARBA" id="ARBA00004489"/>
    </source>
</evidence>
<dbReference type="EMBL" id="JAUNZN010000011">
    <property type="protein sequence ID" value="KAK4814486.1"/>
    <property type="molecule type" value="Genomic_DNA"/>
</dbReference>
<comment type="similarity">
    <text evidence="4">Belongs to the N4BP3 family.</text>
</comment>
<organism evidence="11 12">
    <name type="scientific">Mycteria americana</name>
    <name type="common">Wood stork</name>
    <dbReference type="NCBI Taxonomy" id="33587"/>
    <lineage>
        <taxon>Eukaryota</taxon>
        <taxon>Metazoa</taxon>
        <taxon>Chordata</taxon>
        <taxon>Craniata</taxon>
        <taxon>Vertebrata</taxon>
        <taxon>Euteleostomi</taxon>
        <taxon>Archelosauria</taxon>
        <taxon>Archosauria</taxon>
        <taxon>Dinosauria</taxon>
        <taxon>Saurischia</taxon>
        <taxon>Theropoda</taxon>
        <taxon>Coelurosauria</taxon>
        <taxon>Aves</taxon>
        <taxon>Neognathae</taxon>
        <taxon>Neoaves</taxon>
        <taxon>Aequornithes</taxon>
        <taxon>Ciconiiformes</taxon>
        <taxon>Ciconiidae</taxon>
        <taxon>Mycteria</taxon>
    </lineage>
</organism>
<dbReference type="Proteomes" id="UP001333110">
    <property type="component" value="Unassembled WGS sequence"/>
</dbReference>
<proteinExistence type="inferred from homology"/>
<dbReference type="PANTHER" id="PTHR32274:SF1">
    <property type="entry name" value="NEDD4-BINDING PROTEIN 3"/>
    <property type="match status" value="1"/>
</dbReference>
<dbReference type="GO" id="GO:0007399">
    <property type="term" value="P:nervous system development"/>
    <property type="evidence" value="ECO:0007669"/>
    <property type="project" value="UniProtKB-KW"/>
</dbReference>
<evidence type="ECO:0000313" key="11">
    <source>
        <dbReference type="EMBL" id="KAK4814486.1"/>
    </source>
</evidence>
<protein>
    <recommendedName>
        <fullName evidence="13">NEDD4-binding protein 3</fullName>
    </recommendedName>
</protein>
<sequence>MAAAQGPVTCEPDTRVLGTYLSSEPVGVVGSMGSVGSLVEKQDLSPLELRAPLGGSRGLRQPDGLLRKGPSQRELFGYLHGAKKETRLERKHQTSGACYKRDYESDRENRSPERCSREHHRGADFSKSSLPERGRFDKVRLWLWAPCWALKYVLLCERMGLEQNSLCPGWDCRIRPSAFKAVAGKGLVSMQGLSSSKGQKLSKSNGSLHTLLSQSSTAASQHGPLRTHLLHAISLDEASDSSHNSIQSFPSYGSRLKPAQSQFSASMGHINHIGGSLDRVSRSPRDPLAPEKVPLSCKSMATLSRLQSPGEPPPPYEFTYSLEDAVKQLEDRLQETGGELRQLKRSLSETEDPFTQAFEDKQRLWLDELEDLKQMYMARLQQVTQQAQRGQRALQLQLYKAQQEKKRLQEELSMQQCQCEESKLRQPQGERGSPKLEETKWEVSPLPSLSLATLLAVEPGRGQQFPALVSLMATGLRGTSQVCQKAAEISLLKQQLRDTQEEMAQKLGEIFSLKTQLREAKAEVQARDSQLAQLADSFQSPTEPGASLPLGDDPMPVCQDFPGCETDDSKCRGLHSDTAEPLERQVEWLWAELLRERRQGQLQAVNFELERKTWQEEKEKVLRYQRELQASYMEMYHRSQALERELRQLRSEPRDVGADSPWIERVESSKI</sequence>
<dbReference type="AlphaFoldDB" id="A0AAN7RZT0"/>
<keyword evidence="12" id="KW-1185">Reference proteome</keyword>
<evidence type="ECO:0000256" key="3">
    <source>
        <dbReference type="ARBA" id="ARBA00004541"/>
    </source>
</evidence>
<evidence type="ECO:0000256" key="5">
    <source>
        <dbReference type="ARBA" id="ARBA00022473"/>
    </source>
</evidence>
<keyword evidence="8" id="KW-0966">Cell projection</keyword>
<evidence type="ECO:0000256" key="7">
    <source>
        <dbReference type="ARBA" id="ARBA00023054"/>
    </source>
</evidence>
<evidence type="ECO:0000313" key="12">
    <source>
        <dbReference type="Proteomes" id="UP001333110"/>
    </source>
</evidence>
<keyword evidence="9" id="KW-0968">Cytoplasmic vesicle</keyword>
<comment type="subcellular location">
    <subcellularLocation>
        <location evidence="2">Cell projection</location>
        <location evidence="2">Axon</location>
    </subcellularLocation>
    <subcellularLocation>
        <location evidence="1">Cell projection</location>
        <location evidence="1">Dendrite</location>
    </subcellularLocation>
    <subcellularLocation>
        <location evidence="3">Cytoplasmic vesicle</location>
    </subcellularLocation>
</comment>
<evidence type="ECO:0008006" key="13">
    <source>
        <dbReference type="Google" id="ProtNLM"/>
    </source>
</evidence>
<comment type="caution">
    <text evidence="11">The sequence shown here is derived from an EMBL/GenBank/DDBJ whole genome shotgun (WGS) entry which is preliminary data.</text>
</comment>
<evidence type="ECO:0000256" key="9">
    <source>
        <dbReference type="ARBA" id="ARBA00023329"/>
    </source>
</evidence>